<protein>
    <submittedName>
        <fullName evidence="1">1381_t:CDS:1</fullName>
    </submittedName>
</protein>
<evidence type="ECO:0000313" key="1">
    <source>
        <dbReference type="EMBL" id="CAG8847289.1"/>
    </source>
</evidence>
<feature type="non-terminal residue" evidence="1">
    <location>
        <position position="104"/>
    </location>
</feature>
<sequence length="104" mass="12580">LLKLEQKPNKDKQEKSLAIKLITLTSLLDKFKNTYDDYYLPSIVVYIAINEYLKEKFEPENPLRKEIKKFLVSKANKEEDWKFHDRIVKFHHELNTKILKKLIF</sequence>
<evidence type="ECO:0000313" key="2">
    <source>
        <dbReference type="Proteomes" id="UP000789920"/>
    </source>
</evidence>
<feature type="non-terminal residue" evidence="1">
    <location>
        <position position="1"/>
    </location>
</feature>
<comment type="caution">
    <text evidence="1">The sequence shown here is derived from an EMBL/GenBank/DDBJ whole genome shotgun (WGS) entry which is preliminary data.</text>
</comment>
<accession>A0ACA9STZ7</accession>
<organism evidence="1 2">
    <name type="scientific">Racocetra persica</name>
    <dbReference type="NCBI Taxonomy" id="160502"/>
    <lineage>
        <taxon>Eukaryota</taxon>
        <taxon>Fungi</taxon>
        <taxon>Fungi incertae sedis</taxon>
        <taxon>Mucoromycota</taxon>
        <taxon>Glomeromycotina</taxon>
        <taxon>Glomeromycetes</taxon>
        <taxon>Diversisporales</taxon>
        <taxon>Gigasporaceae</taxon>
        <taxon>Racocetra</taxon>
    </lineage>
</organism>
<keyword evidence="2" id="KW-1185">Reference proteome</keyword>
<reference evidence="1" key="1">
    <citation type="submission" date="2021-06" db="EMBL/GenBank/DDBJ databases">
        <authorList>
            <person name="Kallberg Y."/>
            <person name="Tangrot J."/>
            <person name="Rosling A."/>
        </authorList>
    </citation>
    <scope>NUCLEOTIDE SEQUENCE</scope>
    <source>
        <strain evidence="1">MA461A</strain>
    </source>
</reference>
<gene>
    <name evidence="1" type="ORF">RPERSI_LOCUS34562</name>
</gene>
<name>A0ACA9STZ7_9GLOM</name>
<proteinExistence type="predicted"/>
<dbReference type="Proteomes" id="UP000789920">
    <property type="component" value="Unassembled WGS sequence"/>
</dbReference>
<dbReference type="EMBL" id="CAJVQC010155189">
    <property type="protein sequence ID" value="CAG8847289.1"/>
    <property type="molecule type" value="Genomic_DNA"/>
</dbReference>